<dbReference type="PRINTS" id="PR01607">
    <property type="entry name" value="APYRASEFAMLY"/>
</dbReference>
<protein>
    <submittedName>
        <fullName evidence="5">5'-nucleotidase</fullName>
    </submittedName>
</protein>
<dbReference type="Pfam" id="PF00149">
    <property type="entry name" value="Metallophos"/>
    <property type="match status" value="1"/>
</dbReference>
<dbReference type="Gene3D" id="3.60.21.10">
    <property type="match status" value="1"/>
</dbReference>
<feature type="domain" description="5'-Nucleotidase C-terminal" evidence="4">
    <location>
        <begin position="319"/>
        <end position="473"/>
    </location>
</feature>
<dbReference type="GO" id="GO:0009166">
    <property type="term" value="P:nucleotide catabolic process"/>
    <property type="evidence" value="ECO:0007669"/>
    <property type="project" value="InterPro"/>
</dbReference>
<comment type="caution">
    <text evidence="5">The sequence shown here is derived from an EMBL/GenBank/DDBJ whole genome shotgun (WGS) entry which is preliminary data.</text>
</comment>
<dbReference type="PANTHER" id="PTHR11575">
    <property type="entry name" value="5'-NUCLEOTIDASE-RELATED"/>
    <property type="match status" value="1"/>
</dbReference>
<dbReference type="GO" id="GO:0016787">
    <property type="term" value="F:hydrolase activity"/>
    <property type="evidence" value="ECO:0007669"/>
    <property type="project" value="UniProtKB-KW"/>
</dbReference>
<dbReference type="InterPro" id="IPR029052">
    <property type="entry name" value="Metallo-depent_PP-like"/>
</dbReference>
<evidence type="ECO:0000313" key="6">
    <source>
        <dbReference type="Proteomes" id="UP000048984"/>
    </source>
</evidence>
<comment type="similarity">
    <text evidence="2">Belongs to the 5'-nucleotidase family.</text>
</comment>
<reference evidence="5 6" key="1">
    <citation type="submission" date="2015-09" db="EMBL/GenBank/DDBJ databases">
        <authorList>
            <person name="Jackson K.R."/>
            <person name="Lunt B.L."/>
            <person name="Fisher J.N.B."/>
            <person name="Gardner A.V."/>
            <person name="Bailey M.E."/>
            <person name="Deus L.M."/>
            <person name="Earl A.S."/>
            <person name="Gibby P.D."/>
            <person name="Hartmann K.A."/>
            <person name="Liu J.E."/>
            <person name="Manci A.M."/>
            <person name="Nielsen D.A."/>
            <person name="Solomon M.B."/>
            <person name="Breakwell D.P."/>
            <person name="Burnett S.H."/>
            <person name="Grose J.H."/>
        </authorList>
    </citation>
    <scope>NUCLEOTIDE SEQUENCE [LARGE SCALE GENOMIC DNA]</scope>
    <source>
        <strain evidence="5 6">16</strain>
    </source>
</reference>
<evidence type="ECO:0000313" key="5">
    <source>
        <dbReference type="EMBL" id="KPL52292.1"/>
    </source>
</evidence>
<dbReference type="Proteomes" id="UP000048984">
    <property type="component" value="Unassembled WGS sequence"/>
</dbReference>
<dbReference type="EMBL" id="LJYW01000001">
    <property type="protein sequence ID" value="KPL52292.1"/>
    <property type="molecule type" value="Genomic_DNA"/>
</dbReference>
<dbReference type="STRING" id="665126.ABB55_08665"/>
<keyword evidence="2" id="KW-0378">Hydrolase</keyword>
<keyword evidence="6" id="KW-1185">Reference proteome</keyword>
<name>A0A0P6W241_9HYPH</name>
<dbReference type="InterPro" id="IPR008334">
    <property type="entry name" value="5'-Nucleotdase_C"/>
</dbReference>
<evidence type="ECO:0000256" key="1">
    <source>
        <dbReference type="ARBA" id="ARBA00022729"/>
    </source>
</evidence>
<dbReference type="SUPFAM" id="SSF56300">
    <property type="entry name" value="Metallo-dependent phosphatases"/>
    <property type="match status" value="1"/>
</dbReference>
<dbReference type="InterPro" id="IPR036907">
    <property type="entry name" value="5'-Nucleotdase_C_sf"/>
</dbReference>
<dbReference type="Gene3D" id="3.90.780.10">
    <property type="entry name" value="5'-Nucleotidase, C-terminal domain"/>
    <property type="match status" value="1"/>
</dbReference>
<dbReference type="InterPro" id="IPR004843">
    <property type="entry name" value="Calcineurin-like_PHP"/>
</dbReference>
<dbReference type="RefSeq" id="WP_054358455.1">
    <property type="nucleotide sequence ID" value="NZ_LJYW01000001.1"/>
</dbReference>
<keyword evidence="2" id="KW-0547">Nucleotide-binding</keyword>
<dbReference type="InterPro" id="IPR006179">
    <property type="entry name" value="5_nucleotidase/apyrase"/>
</dbReference>
<proteinExistence type="inferred from homology"/>
<dbReference type="Pfam" id="PF02872">
    <property type="entry name" value="5_nucleotid_C"/>
    <property type="match status" value="1"/>
</dbReference>
<evidence type="ECO:0000259" key="4">
    <source>
        <dbReference type="Pfam" id="PF02872"/>
    </source>
</evidence>
<keyword evidence="1" id="KW-0732">Signal</keyword>
<dbReference type="AlphaFoldDB" id="A0A0P6W241"/>
<organism evidence="5 6">
    <name type="scientific">Prosthecodimorpha hirschii</name>
    <dbReference type="NCBI Taxonomy" id="665126"/>
    <lineage>
        <taxon>Bacteria</taxon>
        <taxon>Pseudomonadati</taxon>
        <taxon>Pseudomonadota</taxon>
        <taxon>Alphaproteobacteria</taxon>
        <taxon>Hyphomicrobiales</taxon>
        <taxon>Ancalomicrobiaceae</taxon>
        <taxon>Prosthecodimorpha</taxon>
    </lineage>
</organism>
<evidence type="ECO:0000256" key="2">
    <source>
        <dbReference type="RuleBase" id="RU362119"/>
    </source>
</evidence>
<accession>A0A0P6W241</accession>
<dbReference type="GO" id="GO:0000166">
    <property type="term" value="F:nucleotide binding"/>
    <property type="evidence" value="ECO:0007669"/>
    <property type="project" value="UniProtKB-KW"/>
</dbReference>
<reference evidence="5 6" key="2">
    <citation type="submission" date="2015-10" db="EMBL/GenBank/DDBJ databases">
        <title>Draft Genome Sequence of Prosthecomicrobium hirschii ATCC 27832.</title>
        <authorList>
            <person name="Daniel J."/>
            <person name="Givan S.A."/>
            <person name="Brun Y.V."/>
            <person name="Brown P.J."/>
        </authorList>
    </citation>
    <scope>NUCLEOTIDE SEQUENCE [LARGE SCALE GENOMIC DNA]</scope>
    <source>
        <strain evidence="5 6">16</strain>
    </source>
</reference>
<dbReference type="PANTHER" id="PTHR11575:SF24">
    <property type="entry name" value="5'-NUCLEOTIDASE"/>
    <property type="match status" value="1"/>
</dbReference>
<dbReference type="SUPFAM" id="SSF55816">
    <property type="entry name" value="5'-nucleotidase (syn. UDP-sugar hydrolase), C-terminal domain"/>
    <property type="match status" value="1"/>
</dbReference>
<sequence>MQLLSHRVRHAFARAAAALVVAGLVAAALPAGLARAAEAKLTFLLVNDIYKIDGDKKRGGFSRLAAIARAEKAKGGTVVYVHGGDTISPSLMSGFDRGAHIVEILNIVPPDVFVPGNHEFDFGPQVFRERMAALKSPHKLAANLREPNGEPVAGFKDSSVIEVDGVKIGIVGVTADDSPNKSSPGDLKFTDLIRTATAEARKLKSGGVDFVVLVAHANRVQDFALIQSGAFDLILSGDDHDLALMFDGRTAMVESKEEGEYVTAVDLTINAEDRGGRRTVTWWPNFRIMDSATVAPDPETEARVETYRKELSRELDVEIAKLAVPLDSRSTTVRTGEAAIGNLIADGMRWATGADIAITNGGGIRGNKQYVAGAPFSRRDVLVELPFGNRTLLLADTGDTILAALENGLSQLGETGGRFPQISGATVEVDKSKPVGSRVVSVKIGGEPLDPKKTYKIAINDFMGRGGDNYRMFIKSKPLLGERDSKLMANDVMAYVKERGTVDQTVQGRIVIK</sequence>
<evidence type="ECO:0000259" key="3">
    <source>
        <dbReference type="Pfam" id="PF00149"/>
    </source>
</evidence>
<feature type="domain" description="Calcineurin-like phosphoesterase" evidence="3">
    <location>
        <begin position="42"/>
        <end position="240"/>
    </location>
</feature>
<gene>
    <name evidence="5" type="ORF">ABB55_08665</name>
</gene>